<dbReference type="EMBL" id="LPZR01000127">
    <property type="protein sequence ID" value="KYO53101.1"/>
    <property type="molecule type" value="Genomic_DNA"/>
</dbReference>
<organism evidence="2 3">
    <name type="scientific">Tistrella mobilis</name>
    <dbReference type="NCBI Taxonomy" id="171437"/>
    <lineage>
        <taxon>Bacteria</taxon>
        <taxon>Pseudomonadati</taxon>
        <taxon>Pseudomonadota</taxon>
        <taxon>Alphaproteobacteria</taxon>
        <taxon>Geminicoccales</taxon>
        <taxon>Geminicoccaceae</taxon>
        <taxon>Tistrella</taxon>
    </lineage>
</organism>
<gene>
    <name evidence="2" type="ORF">AUP44_27175</name>
</gene>
<comment type="caution">
    <text evidence="2">The sequence shown here is derived from an EMBL/GenBank/DDBJ whole genome shotgun (WGS) entry which is preliminary data.</text>
</comment>
<sequence>MSPVRDARWQAVAALTVTELAGGDCLSAERRARRMLRIARDAEGGSGPRRSAALAGLSVLLWRPPHLVRRDAMPWLDLIAPYRAEIAADHRLGEAMMLTGLALSFAMGPDSPEIRRWAGIAGPDMAARVAGITAPPPPDGDMPTQASCARPQRRAWRSRATRSN</sequence>
<name>A0A162L3L2_9PROT</name>
<dbReference type="GeneID" id="97242529"/>
<dbReference type="Proteomes" id="UP000075787">
    <property type="component" value="Unassembled WGS sequence"/>
</dbReference>
<accession>A0A162L3L2</accession>
<evidence type="ECO:0000313" key="2">
    <source>
        <dbReference type="EMBL" id="KYO53101.1"/>
    </source>
</evidence>
<feature type="region of interest" description="Disordered" evidence="1">
    <location>
        <begin position="130"/>
        <end position="164"/>
    </location>
</feature>
<feature type="compositionally biased region" description="Basic residues" evidence="1">
    <location>
        <begin position="151"/>
        <end position="164"/>
    </location>
</feature>
<dbReference type="RefSeq" id="WP_062763784.1">
    <property type="nucleotide sequence ID" value="NZ_CP121045.1"/>
</dbReference>
<evidence type="ECO:0000256" key="1">
    <source>
        <dbReference type="SAM" id="MobiDB-lite"/>
    </source>
</evidence>
<reference evidence="2 3" key="1">
    <citation type="submission" date="2015-12" db="EMBL/GenBank/DDBJ databases">
        <title>Genome sequence of Tistrella mobilis MCCC 1A02139.</title>
        <authorList>
            <person name="Lu L."/>
            <person name="Lai Q."/>
            <person name="Shao Z."/>
            <person name="Qian P."/>
        </authorList>
    </citation>
    <scope>NUCLEOTIDE SEQUENCE [LARGE SCALE GENOMIC DNA]</scope>
    <source>
        <strain evidence="2 3">MCCC 1A02139</strain>
    </source>
</reference>
<dbReference type="AlphaFoldDB" id="A0A162L3L2"/>
<proteinExistence type="predicted"/>
<evidence type="ECO:0000313" key="3">
    <source>
        <dbReference type="Proteomes" id="UP000075787"/>
    </source>
</evidence>
<protein>
    <submittedName>
        <fullName evidence="2">Uncharacterized protein</fullName>
    </submittedName>
</protein>